<reference evidence="1 2" key="1">
    <citation type="submission" date="2024-03" db="EMBL/GenBank/DDBJ databases">
        <title>Chitinophaga caseinilytica sp. nov., a casein hydrolysing bacterium isolated from forest soil.</title>
        <authorList>
            <person name="Lee D.S."/>
            <person name="Han D.M."/>
            <person name="Baek J.H."/>
            <person name="Choi D.G."/>
            <person name="Jeon J.H."/>
            <person name="Jeon C.O."/>
        </authorList>
    </citation>
    <scope>NUCLEOTIDE SEQUENCE [LARGE SCALE GENOMIC DNA]</scope>
    <source>
        <strain evidence="1 2">KACC 19118</strain>
    </source>
</reference>
<evidence type="ECO:0000313" key="1">
    <source>
        <dbReference type="EMBL" id="WZN46476.1"/>
    </source>
</evidence>
<keyword evidence="2" id="KW-1185">Reference proteome</keyword>
<evidence type="ECO:0000313" key="2">
    <source>
        <dbReference type="Proteomes" id="UP001449657"/>
    </source>
</evidence>
<organism evidence="1 2">
    <name type="scientific">Chitinophaga caseinilytica</name>
    <dbReference type="NCBI Taxonomy" id="2267521"/>
    <lineage>
        <taxon>Bacteria</taxon>
        <taxon>Pseudomonadati</taxon>
        <taxon>Bacteroidota</taxon>
        <taxon>Chitinophagia</taxon>
        <taxon>Chitinophagales</taxon>
        <taxon>Chitinophagaceae</taxon>
        <taxon>Chitinophaga</taxon>
    </lineage>
</organism>
<gene>
    <name evidence="1" type="ORF">WJU22_26675</name>
</gene>
<name>A0ABZ2Z2H9_9BACT</name>
<protein>
    <recommendedName>
        <fullName evidence="3">Glycosyl hydrolase family 88</fullName>
    </recommendedName>
</protein>
<proteinExistence type="predicted"/>
<accession>A0ABZ2Z2H9</accession>
<dbReference type="EMBL" id="CP150096">
    <property type="protein sequence ID" value="WZN46476.1"/>
    <property type="molecule type" value="Genomic_DNA"/>
</dbReference>
<sequence length="353" mass="40156">MLHEIAAEQFDRDSFYYAGMFPSHRYYGAPDGKMKHDNNVFFSGLIAMTLGELQGNFSGPDSATCHEIRTSACASFPKFRNKSGRSTYNFWRTNPSMVFPNSGFLNLFKKWHSLPDDIDDTSILLMAMEADSATARAAKALMEQHANTVSYGIRNTFKKYRHIPAYSTWFGKSMPIDFDACVLANTLYFMHHYGMAGSRYDSATVQLLDSFIRNREYMTHPAYISPHYARSPVLIYHFARLIGRYPVPELAQHRSQLAADAKALLAATDDDMDRVILSTSLLWLGERPAEINLSKVDTDGDFVFFVAGFNSLLPDFGKKAFSGYHLISYYYRCPAYNKVLLLQHHLVRQALRS</sequence>
<evidence type="ECO:0008006" key="3">
    <source>
        <dbReference type="Google" id="ProtNLM"/>
    </source>
</evidence>
<dbReference type="RefSeq" id="WP_341841174.1">
    <property type="nucleotide sequence ID" value="NZ_CP149792.1"/>
</dbReference>
<dbReference type="Proteomes" id="UP001449657">
    <property type="component" value="Chromosome"/>
</dbReference>